<organism evidence="1">
    <name type="scientific">Providencia rettgeri</name>
    <dbReference type="NCBI Taxonomy" id="587"/>
    <lineage>
        <taxon>Bacteria</taxon>
        <taxon>Pseudomonadati</taxon>
        <taxon>Pseudomonadota</taxon>
        <taxon>Gammaproteobacteria</taxon>
        <taxon>Enterobacterales</taxon>
        <taxon>Morganellaceae</taxon>
        <taxon>Providencia</taxon>
    </lineage>
</organism>
<protein>
    <submittedName>
        <fullName evidence="1">Uncharacterized protein</fullName>
    </submittedName>
</protein>
<gene>
    <name evidence="2" type="ORF">M0K77_000878</name>
    <name evidence="1" type="ORF">M0K77_RS04390</name>
</gene>
<dbReference type="EMBL" id="ABEXCJ040000001">
    <property type="protein sequence ID" value="ELR5216416.1"/>
    <property type="molecule type" value="Genomic_DNA"/>
</dbReference>
<accession>A0AAD2VQI7</accession>
<dbReference type="EMBL" id="ABEXCJ050000001">
    <property type="protein sequence ID" value="EMR4588603.1"/>
    <property type="molecule type" value="Genomic_DNA"/>
</dbReference>
<sequence length="234" mass="27053">MIEIEDYPNVDHWRTVQEFTIEQASLLLAGIDPMDLTINEARNKGHARWKNALGYARGMETSIRRGILTAVVCYGEKTIDAPWDVEIVIIRPTDRTYPISIHHTIITRESLYDWAKKERVRFFAPIREKEPPVITVINSDELIVEESHIKLLPTFNHKSDGLELVEEAITELWSNYDEKNPDTAPTKKQVIDYLRKRGASINMAEAIDLILRPFDLRKKGRPRKNSPTNNHIDN</sequence>
<reference evidence="1" key="1">
    <citation type="submission" date="2023-10" db="EMBL/GenBank/DDBJ databases">
        <authorList>
            <consortium name="Clinical and Environmental Microbiology Branch: Whole genome sequencing antimicrobial resistance pathogens in the healthcare setting"/>
        </authorList>
    </citation>
    <scope>NUCLEOTIDE SEQUENCE</scope>
    <source>
        <strain evidence="1">2020QW-00022</strain>
    </source>
</reference>
<dbReference type="AlphaFoldDB" id="A0AAD2VQI7"/>
<name>A0AAD2VQI7_PRORE</name>
<evidence type="ECO:0000313" key="2">
    <source>
        <dbReference type="EMBL" id="EMR4588603.1"/>
    </source>
</evidence>
<evidence type="ECO:0000313" key="1">
    <source>
        <dbReference type="EMBL" id="ELR5216416.1"/>
    </source>
</evidence>
<proteinExistence type="predicted"/>
<comment type="caution">
    <text evidence="1">The sequence shown here is derived from an EMBL/GenBank/DDBJ whole genome shotgun (WGS) entry which is preliminary data.</text>
</comment>